<dbReference type="AlphaFoldDB" id="A0A8E0VLT8"/>
<proteinExistence type="predicted"/>
<feature type="chain" id="PRO_5034897887" evidence="1">
    <location>
        <begin position="23"/>
        <end position="206"/>
    </location>
</feature>
<comment type="caution">
    <text evidence="2">The sequence shown here is derived from an EMBL/GenBank/DDBJ whole genome shotgun (WGS) entry which is preliminary data.</text>
</comment>
<reference evidence="2" key="1">
    <citation type="submission" date="2019-05" db="EMBL/GenBank/DDBJ databases">
        <title>Annotation for the trematode Fasciolopsis buski.</title>
        <authorList>
            <person name="Choi Y.-J."/>
        </authorList>
    </citation>
    <scope>NUCLEOTIDE SEQUENCE</scope>
    <source>
        <strain evidence="2">HT</strain>
        <tissue evidence="2">Whole worm</tissue>
    </source>
</reference>
<dbReference type="Proteomes" id="UP000728185">
    <property type="component" value="Unassembled WGS sequence"/>
</dbReference>
<evidence type="ECO:0000256" key="1">
    <source>
        <dbReference type="SAM" id="SignalP"/>
    </source>
</evidence>
<accession>A0A8E0VLT8</accession>
<dbReference type="InterPro" id="IPR016187">
    <property type="entry name" value="CTDL_fold"/>
</dbReference>
<gene>
    <name evidence="2" type="ORF">FBUS_07695</name>
</gene>
<name>A0A8E0VLT8_9TREM</name>
<evidence type="ECO:0000313" key="3">
    <source>
        <dbReference type="Proteomes" id="UP000728185"/>
    </source>
</evidence>
<dbReference type="SUPFAM" id="SSF56436">
    <property type="entry name" value="C-type lectin-like"/>
    <property type="match status" value="1"/>
</dbReference>
<dbReference type="EMBL" id="LUCM01000310">
    <property type="protein sequence ID" value="KAA0200758.1"/>
    <property type="molecule type" value="Genomic_DNA"/>
</dbReference>
<feature type="signal peptide" evidence="1">
    <location>
        <begin position="1"/>
        <end position="22"/>
    </location>
</feature>
<dbReference type="OrthoDB" id="6272748at2759"/>
<sequence length="206" mass="23419">MFYRVHYLTLLVLGFWLHSSYGECPTGFVEINNSICMIGFEEQLNFCDANSMCVKEGGKRGLRLHLPGVNAPRIPNYMLSNNIIFTSITALLNRSRLLLDGWQFGDPGYSGQTIDSRHQTLPWLLGDPNHSAQAIAFYRNGSFVDDPQQNIKATYLVCELSSRPLPGSVERFRKNWPFSLNIFTLLDSEGCFEFYNPVSFERCALT</sequence>
<organism evidence="2 3">
    <name type="scientific">Fasciolopsis buskii</name>
    <dbReference type="NCBI Taxonomy" id="27845"/>
    <lineage>
        <taxon>Eukaryota</taxon>
        <taxon>Metazoa</taxon>
        <taxon>Spiralia</taxon>
        <taxon>Lophotrochozoa</taxon>
        <taxon>Platyhelminthes</taxon>
        <taxon>Trematoda</taxon>
        <taxon>Digenea</taxon>
        <taxon>Plagiorchiida</taxon>
        <taxon>Echinostomata</taxon>
        <taxon>Echinostomatoidea</taxon>
        <taxon>Fasciolidae</taxon>
        <taxon>Fasciolopsis</taxon>
    </lineage>
</organism>
<protein>
    <submittedName>
        <fullName evidence="2">Uncharacterized protein</fullName>
    </submittedName>
</protein>
<keyword evidence="1" id="KW-0732">Signal</keyword>
<evidence type="ECO:0000313" key="2">
    <source>
        <dbReference type="EMBL" id="KAA0200758.1"/>
    </source>
</evidence>
<keyword evidence="3" id="KW-1185">Reference proteome</keyword>